<dbReference type="EMBL" id="JBHUEN010000031">
    <property type="protein sequence ID" value="MFD1882192.1"/>
    <property type="molecule type" value="Genomic_DNA"/>
</dbReference>
<accession>A0ABW4R7I5</accession>
<gene>
    <name evidence="2" type="ORF">ACFSCT_10755</name>
</gene>
<dbReference type="InterPro" id="IPR000157">
    <property type="entry name" value="TIR_dom"/>
</dbReference>
<evidence type="ECO:0000313" key="2">
    <source>
        <dbReference type="EMBL" id="MFD1882192.1"/>
    </source>
</evidence>
<dbReference type="SUPFAM" id="SSF52200">
    <property type="entry name" value="Toll/Interleukin receptor TIR domain"/>
    <property type="match status" value="1"/>
</dbReference>
<feature type="domain" description="SEFIR" evidence="1">
    <location>
        <begin position="5"/>
        <end position="141"/>
    </location>
</feature>
<dbReference type="PROSITE" id="PS51534">
    <property type="entry name" value="SEFIR"/>
    <property type="match status" value="1"/>
</dbReference>
<proteinExistence type="predicted"/>
<dbReference type="InterPro" id="IPR035897">
    <property type="entry name" value="Toll_tir_struct_dom_sf"/>
</dbReference>
<protein>
    <submittedName>
        <fullName evidence="2">TIR domain-containing protein</fullName>
    </submittedName>
</protein>
<dbReference type="Gene3D" id="3.40.50.10140">
    <property type="entry name" value="Toll/interleukin-1 receptor homology (TIR) domain"/>
    <property type="match status" value="1"/>
</dbReference>
<dbReference type="Pfam" id="PF13676">
    <property type="entry name" value="TIR_2"/>
    <property type="match status" value="1"/>
</dbReference>
<dbReference type="Proteomes" id="UP001597213">
    <property type="component" value="Unassembled WGS sequence"/>
</dbReference>
<keyword evidence="3" id="KW-1185">Reference proteome</keyword>
<comment type="caution">
    <text evidence="2">The sequence shown here is derived from an EMBL/GenBank/DDBJ whole genome shotgun (WGS) entry which is preliminary data.</text>
</comment>
<dbReference type="InterPro" id="IPR013568">
    <property type="entry name" value="SEFIR_dom"/>
</dbReference>
<sequence>MPDKAPRAFISYSWSSPEHEEWVLGLACDLVESGVDIVLDKWDLREGGEASAFMERMVTDTSVDKVIIVSDRAYVEKSNLRAGGAGTEAQIISSEIFAKRDEGKFVVCVRENDENGKPLVPAYYTSRIFVDFTDDSRRTERFEQLLRWLFDKPFHKKPELGTAPHYITNDQDAVRMPTGAASRRAVDALTNSKSFAKGAAQEYLEKFTAELERFRPPERLDPAGDELMNYLDDCKRSLAPTVDLA</sequence>
<organism evidence="2 3">
    <name type="scientific">Paracoccus pacificus</name>
    <dbReference type="NCBI Taxonomy" id="1463598"/>
    <lineage>
        <taxon>Bacteria</taxon>
        <taxon>Pseudomonadati</taxon>
        <taxon>Pseudomonadota</taxon>
        <taxon>Alphaproteobacteria</taxon>
        <taxon>Rhodobacterales</taxon>
        <taxon>Paracoccaceae</taxon>
        <taxon>Paracoccus</taxon>
    </lineage>
</organism>
<reference evidence="3" key="1">
    <citation type="journal article" date="2019" name="Int. J. Syst. Evol. Microbiol.">
        <title>The Global Catalogue of Microorganisms (GCM) 10K type strain sequencing project: providing services to taxonomists for standard genome sequencing and annotation.</title>
        <authorList>
            <consortium name="The Broad Institute Genomics Platform"/>
            <consortium name="The Broad Institute Genome Sequencing Center for Infectious Disease"/>
            <person name="Wu L."/>
            <person name="Ma J."/>
        </authorList>
    </citation>
    <scope>NUCLEOTIDE SEQUENCE [LARGE SCALE GENOMIC DNA]</scope>
    <source>
        <strain evidence="3">CCUG 56029</strain>
    </source>
</reference>
<evidence type="ECO:0000313" key="3">
    <source>
        <dbReference type="Proteomes" id="UP001597213"/>
    </source>
</evidence>
<dbReference type="RefSeq" id="WP_379142638.1">
    <property type="nucleotide sequence ID" value="NZ_JBHUEN010000031.1"/>
</dbReference>
<name>A0ABW4R7I5_9RHOB</name>
<evidence type="ECO:0000259" key="1">
    <source>
        <dbReference type="PROSITE" id="PS51534"/>
    </source>
</evidence>